<dbReference type="HOGENOM" id="CLU_026771_1_1_10"/>
<name>Q3B3E8_CHLL3</name>
<dbReference type="Gene3D" id="3.40.50.300">
    <property type="entry name" value="P-loop containing nucleotide triphosphate hydrolases"/>
    <property type="match status" value="1"/>
</dbReference>
<dbReference type="EMBL" id="CP000096">
    <property type="protein sequence ID" value="ABB24133.1"/>
    <property type="molecule type" value="Genomic_DNA"/>
</dbReference>
<dbReference type="PANTHER" id="PTHR43883:SF1">
    <property type="entry name" value="GLUCONOKINASE"/>
    <property type="match status" value="1"/>
</dbReference>
<evidence type="ECO:0000313" key="1">
    <source>
        <dbReference type="EMBL" id="ABB24133.1"/>
    </source>
</evidence>
<proteinExistence type="predicted"/>
<dbReference type="SUPFAM" id="SSF56112">
    <property type="entry name" value="Protein kinase-like (PK-like)"/>
    <property type="match status" value="1"/>
</dbReference>
<dbReference type="KEGG" id="plt:Plut_1271"/>
<dbReference type="InterPro" id="IPR027417">
    <property type="entry name" value="P-loop_NTPase"/>
</dbReference>
<dbReference type="InterPro" id="IPR011009">
    <property type="entry name" value="Kinase-like_dom_sf"/>
</dbReference>
<evidence type="ECO:0008006" key="3">
    <source>
        <dbReference type="Google" id="ProtNLM"/>
    </source>
</evidence>
<dbReference type="RefSeq" id="WP_011358005.1">
    <property type="nucleotide sequence ID" value="NC_007512.1"/>
</dbReference>
<dbReference type="eggNOG" id="COG0645">
    <property type="taxonomic scope" value="Bacteria"/>
</dbReference>
<dbReference type="PANTHER" id="PTHR43883">
    <property type="entry name" value="SLR0207 PROTEIN"/>
    <property type="match status" value="1"/>
</dbReference>
<dbReference type="Pfam" id="PF13671">
    <property type="entry name" value="AAA_33"/>
    <property type="match status" value="1"/>
</dbReference>
<organism evidence="1 2">
    <name type="scientific">Chlorobium luteolum (strain DSM 273 / BCRC 81028 / 2530)</name>
    <name type="common">Pelodictyon luteolum</name>
    <dbReference type="NCBI Taxonomy" id="319225"/>
    <lineage>
        <taxon>Bacteria</taxon>
        <taxon>Pseudomonadati</taxon>
        <taxon>Chlorobiota</taxon>
        <taxon>Chlorobiia</taxon>
        <taxon>Chlorobiales</taxon>
        <taxon>Chlorobiaceae</taxon>
        <taxon>Chlorobium/Pelodictyon group</taxon>
        <taxon>Pelodictyon</taxon>
    </lineage>
</organism>
<dbReference type="eggNOG" id="COG2187">
    <property type="taxonomic scope" value="Bacteria"/>
</dbReference>
<accession>Q3B3E8</accession>
<dbReference type="Proteomes" id="UP000002709">
    <property type="component" value="Chromosome"/>
</dbReference>
<sequence length="516" mass="57944">MNRLPESLLDPQAYPHPTGEIVLVETHISWVFLAGGYAYKVKKPVDLGFLDFSTLEKRRQFCHEELRLNRRLCRGIYLDVVPVVQRDGRLHIGGEGETADYAVKMVRFDRTQELDRLLRSGGLKQALVEQLASKIAAFHTSLDPLPPSTPYGTADTLIKPMLENFGHLEPAATDAGEGALVERLRKWTLERHNELMRVFAGRKAAGCIRRCHGDLHSGNMVLVNEEVEVFDCIEFSNRLSCIDVASDAGFLFMDLLHAERRDLAWCFLNRWMMETGDYGAMRVVRFYTIYRALVRAKVTAIRYSQETGEARKLALQEHRSYIGFAGRCIEEKRPYLLITTGLSGSGKTTHAAALATTLGAVHVRSDIERKRLRGLKPLESSRELSESIYTTQMSRATYNQLLEAADAALCGGYPVIADAAFLRKSERKEFIDLAGSLGCPCRILAYEAPDEVLMQRVRLRSERHSDASEADEAVLLEQYARREGFSGKEEPLVLRIATAGKVDPEAEGRRVTASLH</sequence>
<dbReference type="STRING" id="319225.Plut_1271"/>
<dbReference type="InterPro" id="IPR052732">
    <property type="entry name" value="Cell-binding_unc_protein"/>
</dbReference>
<gene>
    <name evidence="1" type="ordered locus">Plut_1271</name>
</gene>
<dbReference type="AlphaFoldDB" id="Q3B3E8"/>
<keyword evidence="2" id="KW-1185">Reference proteome</keyword>
<protein>
    <recommendedName>
        <fullName evidence="3">Aminoglycoside phosphotransferase domain-containing protein</fullName>
    </recommendedName>
</protein>
<dbReference type="OrthoDB" id="9810277at2"/>
<evidence type="ECO:0000313" key="2">
    <source>
        <dbReference type="Proteomes" id="UP000002709"/>
    </source>
</evidence>
<dbReference type="SUPFAM" id="SSF52540">
    <property type="entry name" value="P-loop containing nucleoside triphosphate hydrolases"/>
    <property type="match status" value="1"/>
</dbReference>
<reference evidence="2" key="1">
    <citation type="submission" date="2005-08" db="EMBL/GenBank/DDBJ databases">
        <title>Complete sequence of Pelodictyon luteolum DSM 273.</title>
        <authorList>
            <consortium name="US DOE Joint Genome Institute"/>
            <person name="Copeland A."/>
            <person name="Lucas S."/>
            <person name="Lapidus A."/>
            <person name="Barry K."/>
            <person name="Detter J.C."/>
            <person name="Glavina T."/>
            <person name="Hammon N."/>
            <person name="Israni S."/>
            <person name="Pitluck S."/>
            <person name="Bryant D."/>
            <person name="Schmutz J."/>
            <person name="Larimer F."/>
            <person name="Land M."/>
            <person name="Kyrpides N."/>
            <person name="Ivanova N."/>
            <person name="Richardson P."/>
        </authorList>
    </citation>
    <scope>NUCLEOTIDE SEQUENCE [LARGE SCALE GENOMIC DNA]</scope>
    <source>
        <strain evidence="2">DSM 273 / BCRC 81028 / 2530</strain>
    </source>
</reference>